<feature type="region of interest" description="Disordered" evidence="1">
    <location>
        <begin position="375"/>
        <end position="397"/>
    </location>
</feature>
<evidence type="ECO:0000313" key="2">
    <source>
        <dbReference type="EMBL" id="KAG1781040.1"/>
    </source>
</evidence>
<dbReference type="AlphaFoldDB" id="A0A9P7A3E4"/>
<dbReference type="PANTHER" id="PTHR13271">
    <property type="entry name" value="UNCHARACTERIZED PUTATIVE METHYLTRANSFERASE"/>
    <property type="match status" value="1"/>
</dbReference>
<comment type="caution">
    <text evidence="2">The sequence shown here is derived from an EMBL/GenBank/DDBJ whole genome shotgun (WGS) entry which is preliminary data.</text>
</comment>
<evidence type="ECO:0000256" key="1">
    <source>
        <dbReference type="SAM" id="MobiDB-lite"/>
    </source>
</evidence>
<dbReference type="InterPro" id="IPR046341">
    <property type="entry name" value="SET_dom_sf"/>
</dbReference>
<feature type="region of interest" description="Disordered" evidence="1">
    <location>
        <begin position="475"/>
        <end position="511"/>
    </location>
</feature>
<keyword evidence="3" id="KW-1185">Reference proteome</keyword>
<dbReference type="GO" id="GO:0016279">
    <property type="term" value="F:protein-lysine N-methyltransferase activity"/>
    <property type="evidence" value="ECO:0007669"/>
    <property type="project" value="TreeGrafter"/>
</dbReference>
<dbReference type="InterPro" id="IPR050600">
    <property type="entry name" value="SETD3_SETD6_MTase"/>
</dbReference>
<dbReference type="Gene3D" id="3.90.1410.10">
    <property type="entry name" value="set domain protein methyltransferase, domain 1"/>
    <property type="match status" value="1"/>
</dbReference>
<dbReference type="PANTHER" id="PTHR13271:SF34">
    <property type="entry name" value="N-LYSINE METHYLTRANSFERASE SETD6"/>
    <property type="match status" value="1"/>
</dbReference>
<dbReference type="SUPFAM" id="SSF82199">
    <property type="entry name" value="SET domain"/>
    <property type="match status" value="1"/>
</dbReference>
<evidence type="ECO:0000313" key="3">
    <source>
        <dbReference type="Proteomes" id="UP000714275"/>
    </source>
</evidence>
<dbReference type="Proteomes" id="UP000714275">
    <property type="component" value="Unassembled WGS sequence"/>
</dbReference>
<protein>
    <recommendedName>
        <fullName evidence="4">SET domain-containing protein</fullName>
    </recommendedName>
</protein>
<feature type="compositionally biased region" description="Polar residues" evidence="1">
    <location>
        <begin position="477"/>
        <end position="486"/>
    </location>
</feature>
<name>A0A9P7A3E4_9AGAM</name>
<evidence type="ECO:0008006" key="4">
    <source>
        <dbReference type="Google" id="ProtNLM"/>
    </source>
</evidence>
<accession>A0A9P7A3E4</accession>
<proteinExistence type="predicted"/>
<dbReference type="GO" id="GO:0005634">
    <property type="term" value="C:nucleus"/>
    <property type="evidence" value="ECO:0007669"/>
    <property type="project" value="TreeGrafter"/>
</dbReference>
<dbReference type="OrthoDB" id="441812at2759"/>
<sequence length="600" mass="65527">MPSPRVLEKDEIRQYYVSVVEPTLHAAFGKLRQAEAEHNVNVVLGVEPSLPGFCHAYSLVSSRAFLVDAYHGLAMVPVADAFNHTNENHVHMEKRGRGPRDTVVLLTHSDFDVCAECGSLAECNHDHETHPAVPSRGACSLPGACKPDMALEIDTLDMCSVKPILPHSEVFNTYGSLSNAELISRYGFTLPENEHDIVSLGYGSFSAFINNLIDVVHSFADRGNDADMQGRFQIRNLSLPTDSCVSGDEREIADGFAIRFLQIYSHLARLWTTEPRWDEIGDNGMIYNSPLVLSPQSLLDNPESALPEVFNINSEGKLTHALWLFCVLLATCICSSEIMTNLAHSIFPGDNEPGRQSFVEDVKRHLVDVQNHIDNVKETGDEDEEASMSAWSDAPSDARDDPYFHVPQSHMTTETDIGGISKDENNVLASAKDSACFISNLHTPTSRSLGLDLPIGIRPDGDALLAHAYTCTEVPSAPSSASQATVWSGPRRRSNVEEERPQKRLRHSSPHTVVSQEDLPFDVFGRSKRTAAPGEEIVSTGNSTAIAGRRGATNAHRVAQTLALIVVHLCQHRADSAHVSDMNAGNLTAAELGELLDVSS</sequence>
<organism evidence="2 3">
    <name type="scientific">Suillus placidus</name>
    <dbReference type="NCBI Taxonomy" id="48579"/>
    <lineage>
        <taxon>Eukaryota</taxon>
        <taxon>Fungi</taxon>
        <taxon>Dikarya</taxon>
        <taxon>Basidiomycota</taxon>
        <taxon>Agaricomycotina</taxon>
        <taxon>Agaricomycetes</taxon>
        <taxon>Agaricomycetidae</taxon>
        <taxon>Boletales</taxon>
        <taxon>Suillineae</taxon>
        <taxon>Suillaceae</taxon>
        <taxon>Suillus</taxon>
    </lineage>
</organism>
<dbReference type="EMBL" id="JABBWD010000007">
    <property type="protein sequence ID" value="KAG1781040.1"/>
    <property type="molecule type" value="Genomic_DNA"/>
</dbReference>
<gene>
    <name evidence="2" type="ORF">EV702DRAFT_1193880</name>
</gene>
<reference evidence="2" key="1">
    <citation type="journal article" date="2020" name="New Phytol.">
        <title>Comparative genomics reveals dynamic genome evolution in host specialist ectomycorrhizal fungi.</title>
        <authorList>
            <person name="Lofgren L.A."/>
            <person name="Nguyen N.H."/>
            <person name="Vilgalys R."/>
            <person name="Ruytinx J."/>
            <person name="Liao H.L."/>
            <person name="Branco S."/>
            <person name="Kuo A."/>
            <person name="LaButti K."/>
            <person name="Lipzen A."/>
            <person name="Andreopoulos W."/>
            <person name="Pangilinan J."/>
            <person name="Riley R."/>
            <person name="Hundley H."/>
            <person name="Na H."/>
            <person name="Barry K."/>
            <person name="Grigoriev I.V."/>
            <person name="Stajich J.E."/>
            <person name="Kennedy P.G."/>
        </authorList>
    </citation>
    <scope>NUCLEOTIDE SEQUENCE</scope>
    <source>
        <strain evidence="2">DOB743</strain>
    </source>
</reference>